<comment type="similarity">
    <text evidence="3 10">Belongs to the glycosyl hydrolase 76 family.</text>
</comment>
<name>A0AAJ0D529_9PEZI</name>
<feature type="signal peptide" evidence="12">
    <location>
        <begin position="1"/>
        <end position="18"/>
    </location>
</feature>
<dbReference type="GO" id="GO:0008496">
    <property type="term" value="F:mannan endo-1,6-alpha-mannosidase activity"/>
    <property type="evidence" value="ECO:0007669"/>
    <property type="project" value="UniProtKB-UniRule"/>
</dbReference>
<keyword evidence="11" id="KW-0812">Transmembrane</keyword>
<comment type="catalytic activity">
    <reaction evidence="1 10">
        <text>Random hydrolysis of (1-&gt;6)-alpha-D-mannosidic linkages in unbranched (1-&gt;6)-mannans.</text>
        <dbReference type="EC" id="3.2.1.101"/>
    </reaction>
</comment>
<evidence type="ECO:0000256" key="5">
    <source>
        <dbReference type="ARBA" id="ARBA00022729"/>
    </source>
</evidence>
<dbReference type="Gene3D" id="1.50.10.20">
    <property type="match status" value="1"/>
</dbReference>
<evidence type="ECO:0000256" key="7">
    <source>
        <dbReference type="ARBA" id="ARBA00023136"/>
    </source>
</evidence>
<organism evidence="13 14">
    <name type="scientific">Extremus antarcticus</name>
    <dbReference type="NCBI Taxonomy" id="702011"/>
    <lineage>
        <taxon>Eukaryota</taxon>
        <taxon>Fungi</taxon>
        <taxon>Dikarya</taxon>
        <taxon>Ascomycota</taxon>
        <taxon>Pezizomycotina</taxon>
        <taxon>Dothideomycetes</taxon>
        <taxon>Dothideomycetidae</taxon>
        <taxon>Mycosphaerellales</taxon>
        <taxon>Extremaceae</taxon>
        <taxon>Extremus</taxon>
    </lineage>
</organism>
<comment type="subcellular location">
    <subcellularLocation>
        <location evidence="2">Endomembrane system</location>
    </subcellularLocation>
</comment>
<dbReference type="InterPro" id="IPR008928">
    <property type="entry name" value="6-hairpin_glycosidase_sf"/>
</dbReference>
<evidence type="ECO:0000313" key="13">
    <source>
        <dbReference type="EMBL" id="KAK3046168.1"/>
    </source>
</evidence>
<proteinExistence type="inferred from homology"/>
<dbReference type="GO" id="GO:0016052">
    <property type="term" value="P:carbohydrate catabolic process"/>
    <property type="evidence" value="ECO:0007669"/>
    <property type="project" value="InterPro"/>
</dbReference>
<reference evidence="13" key="1">
    <citation type="submission" date="2023-04" db="EMBL/GenBank/DDBJ databases">
        <title>Black Yeasts Isolated from many extreme environments.</title>
        <authorList>
            <person name="Coleine C."/>
            <person name="Stajich J.E."/>
            <person name="Selbmann L."/>
        </authorList>
    </citation>
    <scope>NUCLEOTIDE SEQUENCE</scope>
    <source>
        <strain evidence="13">CCFEE 5312</strain>
    </source>
</reference>
<evidence type="ECO:0000256" key="3">
    <source>
        <dbReference type="ARBA" id="ARBA00009699"/>
    </source>
</evidence>
<keyword evidence="11" id="KW-1133">Transmembrane helix</keyword>
<evidence type="ECO:0000256" key="9">
    <source>
        <dbReference type="ARBA" id="ARBA00023295"/>
    </source>
</evidence>
<dbReference type="EC" id="3.2.1.101" evidence="4 10"/>
<dbReference type="InterPro" id="IPR005198">
    <property type="entry name" value="Glyco_hydro_76"/>
</dbReference>
<keyword evidence="6 10" id="KW-0378">Hydrolase</keyword>
<keyword evidence="9 10" id="KW-0326">Glycosidase</keyword>
<dbReference type="FunFam" id="1.50.10.20:FF:000006">
    <property type="entry name" value="Mannan endo-1,6-alpha-mannosidase"/>
    <property type="match status" value="1"/>
</dbReference>
<evidence type="ECO:0000256" key="8">
    <source>
        <dbReference type="ARBA" id="ARBA00023180"/>
    </source>
</evidence>
<evidence type="ECO:0000256" key="11">
    <source>
        <dbReference type="SAM" id="Phobius"/>
    </source>
</evidence>
<keyword evidence="5 12" id="KW-0732">Signal</keyword>
<dbReference type="PANTHER" id="PTHR12145">
    <property type="entry name" value="MANNAN ENDO-1,6-ALPHA-MANNOSIDASE DCW1"/>
    <property type="match status" value="1"/>
</dbReference>
<dbReference type="Proteomes" id="UP001271007">
    <property type="component" value="Unassembled WGS sequence"/>
</dbReference>
<dbReference type="EMBL" id="JAWDJX010000110">
    <property type="protein sequence ID" value="KAK3046168.1"/>
    <property type="molecule type" value="Genomic_DNA"/>
</dbReference>
<keyword evidence="14" id="KW-1185">Reference proteome</keyword>
<dbReference type="Pfam" id="PF03663">
    <property type="entry name" value="Glyco_hydro_76"/>
    <property type="match status" value="1"/>
</dbReference>
<feature type="chain" id="PRO_5042612163" description="Mannan endo-1,6-alpha-mannosidase" evidence="12">
    <location>
        <begin position="19"/>
        <end position="459"/>
    </location>
</feature>
<protein>
    <recommendedName>
        <fullName evidence="4 10">Mannan endo-1,6-alpha-mannosidase</fullName>
        <ecNumber evidence="4 10">3.2.1.101</ecNumber>
    </recommendedName>
</protein>
<dbReference type="GO" id="GO:0009272">
    <property type="term" value="P:fungal-type cell wall biogenesis"/>
    <property type="evidence" value="ECO:0007669"/>
    <property type="project" value="TreeGrafter"/>
</dbReference>
<dbReference type="SUPFAM" id="SSF48208">
    <property type="entry name" value="Six-hairpin glycosidases"/>
    <property type="match status" value="1"/>
</dbReference>
<dbReference type="AlphaFoldDB" id="A0AAJ0D529"/>
<accession>A0AAJ0D529</accession>
<sequence>MVLSWSLWAPLAISAANAIELQIDSADSIKQAASTIAYDMMATYTGNNTGDNPGNLPQPYYWWETGAMFMHMVDYNYYTGDPSYNQATIQAMSWQGGTNGEFMPTNQTKDEGNDDQVFWAFATMTAAEFKFPPPPVGYPSWTAMSQAVFNLQAERWDPGTCGGGLRWQIQPYAAGYAYKNIASNGGFFQLAARLARYTGNQTYVDWSEKMWNWIEGSSLYIPNTPQGTRIADGTGVGTNCTEPNTSGVFSYNYGILIGGLAYIYNHTEEKKWLEPLYGILNGTFNIFFHDSSKVIQEVGCEPYNDCSTDGLTFKSFTIRWLVLCAQLVPQTADMIWPYIQASAQGAAGQCSGPDNSNCGYHWLTTTWDGTTGVGQQMSALAAVQANMLLVNDLYAPVTLKTGGTSKSDGTAGTTGNVPSDSTSPWLTKKITTGDKAGAGILTAIILAFTLGGTYWLVSN</sequence>
<keyword evidence="8" id="KW-0325">Glycoprotein</keyword>
<evidence type="ECO:0000256" key="1">
    <source>
        <dbReference type="ARBA" id="ARBA00001452"/>
    </source>
</evidence>
<feature type="transmembrane region" description="Helical" evidence="11">
    <location>
        <begin position="436"/>
        <end position="457"/>
    </location>
</feature>
<dbReference type="InterPro" id="IPR014480">
    <property type="entry name" value="Mannan-1_6-alpha_mannosidase"/>
</dbReference>
<evidence type="ECO:0000256" key="4">
    <source>
        <dbReference type="ARBA" id="ARBA00012350"/>
    </source>
</evidence>
<comment type="caution">
    <text evidence="13">The sequence shown here is derived from an EMBL/GenBank/DDBJ whole genome shotgun (WGS) entry which is preliminary data.</text>
</comment>
<dbReference type="PANTHER" id="PTHR12145:SF36">
    <property type="entry name" value="MANNAN ENDO-1,6-ALPHA-MANNOSIDASE DCW1"/>
    <property type="match status" value="1"/>
</dbReference>
<evidence type="ECO:0000256" key="10">
    <source>
        <dbReference type="PIRNR" id="PIRNR016302"/>
    </source>
</evidence>
<evidence type="ECO:0000256" key="12">
    <source>
        <dbReference type="SAM" id="SignalP"/>
    </source>
</evidence>
<evidence type="ECO:0000256" key="2">
    <source>
        <dbReference type="ARBA" id="ARBA00004308"/>
    </source>
</evidence>
<dbReference type="PIRSF" id="PIRSF016302">
    <property type="entry name" value="Man_a_manosd"/>
    <property type="match status" value="1"/>
</dbReference>
<gene>
    <name evidence="13" type="ORF">LTR09_012328</name>
</gene>
<evidence type="ECO:0000256" key="6">
    <source>
        <dbReference type="ARBA" id="ARBA00022801"/>
    </source>
</evidence>
<keyword evidence="7 11" id="KW-0472">Membrane</keyword>
<dbReference type="GO" id="GO:0012505">
    <property type="term" value="C:endomembrane system"/>
    <property type="evidence" value="ECO:0007669"/>
    <property type="project" value="UniProtKB-SubCell"/>
</dbReference>
<evidence type="ECO:0000313" key="14">
    <source>
        <dbReference type="Proteomes" id="UP001271007"/>
    </source>
</evidence>